<gene>
    <name evidence="8" type="primary">glyQS</name>
    <name evidence="10" type="ORF">SAMN04487911_104183</name>
</gene>
<reference evidence="10 11" key="1">
    <citation type="submission" date="2016-11" db="EMBL/GenBank/DDBJ databases">
        <authorList>
            <person name="Jaros S."/>
            <person name="Januszkiewicz K."/>
            <person name="Wedrychowicz H."/>
        </authorList>
    </citation>
    <scope>NUCLEOTIDE SEQUENCE [LARGE SCALE GENOMIC DNA]</scope>
    <source>
        <strain evidence="10 11">CGMCC 1.8863</strain>
    </source>
</reference>
<feature type="domain" description="Aminoacyl-transfer RNA synthetases class-II family profile" evidence="9">
    <location>
        <begin position="136"/>
        <end position="418"/>
    </location>
</feature>
<dbReference type="GO" id="GO:0005524">
    <property type="term" value="F:ATP binding"/>
    <property type="evidence" value="ECO:0007669"/>
    <property type="project" value="UniProtKB-UniRule"/>
</dbReference>
<feature type="binding site" evidence="8">
    <location>
        <position position="101"/>
    </location>
    <ligand>
        <name>substrate</name>
    </ligand>
</feature>
<evidence type="ECO:0000313" key="10">
    <source>
        <dbReference type="EMBL" id="SHI69020.1"/>
    </source>
</evidence>
<dbReference type="Pfam" id="PF00587">
    <property type="entry name" value="tRNA-synt_2b"/>
    <property type="match status" value="1"/>
</dbReference>
<dbReference type="InterPro" id="IPR027031">
    <property type="entry name" value="Gly-tRNA_synthase/POLG2"/>
</dbReference>
<dbReference type="FunFam" id="3.40.50.800:FF:000002">
    <property type="entry name" value="Glycine--tRNA ligase"/>
    <property type="match status" value="1"/>
</dbReference>
<dbReference type="InterPro" id="IPR022961">
    <property type="entry name" value="Gly_tRNA_ligase_bac"/>
</dbReference>
<dbReference type="Proteomes" id="UP000184231">
    <property type="component" value="Unassembled WGS sequence"/>
</dbReference>
<feature type="binding site" evidence="8">
    <location>
        <begin position="250"/>
        <end position="252"/>
    </location>
    <ligand>
        <name>ATP</name>
        <dbReference type="ChEBI" id="CHEBI:30616"/>
    </ligand>
</feature>
<dbReference type="HAMAP" id="MF_00253_B">
    <property type="entry name" value="Gly_tRNA_synth_B"/>
    <property type="match status" value="1"/>
</dbReference>
<feature type="binding site" evidence="8">
    <location>
        <begin position="376"/>
        <end position="379"/>
    </location>
    <ligand>
        <name>ATP</name>
        <dbReference type="ChEBI" id="CHEBI:30616"/>
    </ligand>
</feature>
<dbReference type="GO" id="GO:0004081">
    <property type="term" value="F:bis(5'-nucleosyl)-tetraphosphatase (asymmetrical) activity"/>
    <property type="evidence" value="ECO:0007669"/>
    <property type="project" value="UniProtKB-ARBA"/>
</dbReference>
<protein>
    <recommendedName>
        <fullName evidence="8">Glycine--tRNA ligase</fullName>
        <ecNumber evidence="8">6.1.1.14</ecNumber>
    </recommendedName>
    <alternativeName>
        <fullName evidence="8">Glycyl-tRNA synthetase</fullName>
        <shortName evidence="8">GlyRS</shortName>
    </alternativeName>
</protein>
<dbReference type="InterPro" id="IPR006195">
    <property type="entry name" value="aa-tRNA-synth_II"/>
</dbReference>
<sequence length="514" mass="59215">MAKQEDDFKKVISHAKEYGYVFQSSEIYDGLSAVYDYAQNGAELKRNIREYWWKAMVQMNDNIVGLDSAILMHPTVWKASGHVDAFNDPLIDNKDSKKRYRADVLVEEHAAKIEAKIDKEVAKASKRFGESFDKNQFLETNPKVIGYQEQIATILKRLGKSLETEDLADVKSLIEELGIACPVSGSKNWTEVKQFNLMFGTKLGASADSAMNLYLRPETAQGIFVNFLNVQKTGRMKVPFGIAQIGKAFRNEIVARQFIFRQREFEQMEMQFFVRPGTQKEWYEAWKENRIKWHLSLGIGEDNYRFHDHEKLAHYADAAADIEFKFPFGFKELEGIHSRTDFDLSSHEEFSGKKLQYFDPELNESYVPYVVETSIGLDRMFLAVFSNALQEEELENGTTRTVLKLPAVLAPNKAAVLPLVKKDGLPELAHEIIDELKWDFNVIYDEKDAVGRRYRRQDANGTPFCITVDHQSLEDRTVTIRHRDTMEQQRVSIDAVKSIIAKEVDMKEWLKKMA</sequence>
<keyword evidence="7 8" id="KW-0030">Aminoacyl-tRNA synthetase</keyword>
<evidence type="ECO:0000256" key="8">
    <source>
        <dbReference type="HAMAP-Rule" id="MF_00253"/>
    </source>
</evidence>
<dbReference type="CDD" id="cd00858">
    <property type="entry name" value="GlyRS_anticodon"/>
    <property type="match status" value="1"/>
</dbReference>
<accession>A0A1M6D740</accession>
<keyword evidence="4 8" id="KW-0547">Nucleotide-binding</keyword>
<evidence type="ECO:0000256" key="2">
    <source>
        <dbReference type="ARBA" id="ARBA00022490"/>
    </source>
</evidence>
<feature type="binding site" evidence="8">
    <location>
        <begin position="260"/>
        <end position="265"/>
    </location>
    <ligand>
        <name>ATP</name>
        <dbReference type="ChEBI" id="CHEBI:30616"/>
    </ligand>
</feature>
<keyword evidence="5 8" id="KW-0067">ATP-binding</keyword>
<keyword evidence="11" id="KW-1185">Reference proteome</keyword>
<evidence type="ECO:0000313" key="11">
    <source>
        <dbReference type="Proteomes" id="UP000184231"/>
    </source>
</evidence>
<dbReference type="GO" id="GO:1990742">
    <property type="term" value="C:microvesicle"/>
    <property type="evidence" value="ECO:0007669"/>
    <property type="project" value="UniProtKB-ARBA"/>
</dbReference>
<organism evidence="10 11">
    <name type="scientific">Arenibacter nanhaiticus</name>
    <dbReference type="NCBI Taxonomy" id="558155"/>
    <lineage>
        <taxon>Bacteria</taxon>
        <taxon>Pseudomonadati</taxon>
        <taxon>Bacteroidota</taxon>
        <taxon>Flavobacteriia</taxon>
        <taxon>Flavobacteriales</taxon>
        <taxon>Flavobacteriaceae</taxon>
        <taxon>Arenibacter</taxon>
    </lineage>
</organism>
<dbReference type="CDD" id="cd00774">
    <property type="entry name" value="GlyRS-like_core"/>
    <property type="match status" value="1"/>
</dbReference>
<keyword evidence="6 8" id="KW-0648">Protein biosynthesis</keyword>
<dbReference type="InterPro" id="IPR002315">
    <property type="entry name" value="tRNA-synt_gly"/>
</dbReference>
<dbReference type="EC" id="6.1.1.14" evidence="8"/>
<dbReference type="InterPro" id="IPR033731">
    <property type="entry name" value="GlyRS-like_core"/>
</dbReference>
<comment type="subcellular location">
    <subcellularLocation>
        <location evidence="8">Cytoplasm</location>
    </subcellularLocation>
</comment>
<dbReference type="GO" id="GO:0070062">
    <property type="term" value="C:extracellular exosome"/>
    <property type="evidence" value="ECO:0007669"/>
    <property type="project" value="UniProtKB-ARBA"/>
</dbReference>
<dbReference type="Gene3D" id="3.40.50.800">
    <property type="entry name" value="Anticodon-binding domain"/>
    <property type="match status" value="1"/>
</dbReference>
<comment type="catalytic activity">
    <reaction evidence="8">
        <text>tRNA(Gly) + glycine + ATP = glycyl-tRNA(Gly) + AMP + diphosphate</text>
        <dbReference type="Rhea" id="RHEA:16013"/>
        <dbReference type="Rhea" id="RHEA-COMP:9664"/>
        <dbReference type="Rhea" id="RHEA-COMP:9683"/>
        <dbReference type="ChEBI" id="CHEBI:30616"/>
        <dbReference type="ChEBI" id="CHEBI:33019"/>
        <dbReference type="ChEBI" id="CHEBI:57305"/>
        <dbReference type="ChEBI" id="CHEBI:78442"/>
        <dbReference type="ChEBI" id="CHEBI:78522"/>
        <dbReference type="ChEBI" id="CHEBI:456215"/>
        <dbReference type="EC" id="6.1.1.14"/>
    </reaction>
</comment>
<dbReference type="NCBIfam" id="TIGR00389">
    <property type="entry name" value="glyS_dimeric"/>
    <property type="match status" value="1"/>
</dbReference>
<feature type="binding site" evidence="8">
    <location>
        <begin position="372"/>
        <end position="376"/>
    </location>
    <ligand>
        <name>substrate</name>
    </ligand>
</feature>
<dbReference type="InterPro" id="IPR036621">
    <property type="entry name" value="Anticodon-bd_dom_sf"/>
</dbReference>
<dbReference type="Gene3D" id="3.30.40.230">
    <property type="match status" value="1"/>
</dbReference>
<dbReference type="Gene3D" id="3.30.930.10">
    <property type="entry name" value="Bira Bifunctional Protein, Domain 2"/>
    <property type="match status" value="1"/>
</dbReference>
<dbReference type="AlphaFoldDB" id="A0A1M6D740"/>
<comment type="subunit">
    <text evidence="8">Homodimer.</text>
</comment>
<evidence type="ECO:0000256" key="7">
    <source>
        <dbReference type="ARBA" id="ARBA00023146"/>
    </source>
</evidence>
<dbReference type="GO" id="GO:0006426">
    <property type="term" value="P:glycyl-tRNA aminoacylation"/>
    <property type="evidence" value="ECO:0007669"/>
    <property type="project" value="UniProtKB-UniRule"/>
</dbReference>
<dbReference type="SUPFAM" id="SSF55681">
    <property type="entry name" value="Class II aaRS and biotin synthetases"/>
    <property type="match status" value="1"/>
</dbReference>
<dbReference type="GO" id="GO:0004820">
    <property type="term" value="F:glycine-tRNA ligase activity"/>
    <property type="evidence" value="ECO:0007669"/>
    <property type="project" value="UniProtKB-UniRule"/>
</dbReference>
<dbReference type="PANTHER" id="PTHR10745:SF8">
    <property type="entry name" value="DNA POLYMERASE SUBUNIT GAMMA-2, MITOCHONDRIAL"/>
    <property type="match status" value="1"/>
</dbReference>
<evidence type="ECO:0000256" key="4">
    <source>
        <dbReference type="ARBA" id="ARBA00022741"/>
    </source>
</evidence>
<dbReference type="SUPFAM" id="SSF52954">
    <property type="entry name" value="Class II aaRS ABD-related"/>
    <property type="match status" value="1"/>
</dbReference>
<evidence type="ECO:0000256" key="1">
    <source>
        <dbReference type="ARBA" id="ARBA00008226"/>
    </source>
</evidence>
<keyword evidence="2 8" id="KW-0963">Cytoplasm</keyword>
<dbReference type="STRING" id="558155.SAMN04487911_104183"/>
<evidence type="ECO:0000256" key="3">
    <source>
        <dbReference type="ARBA" id="ARBA00022598"/>
    </source>
</evidence>
<evidence type="ECO:0000259" key="9">
    <source>
        <dbReference type="PROSITE" id="PS50862"/>
    </source>
</evidence>
<evidence type="ECO:0000256" key="6">
    <source>
        <dbReference type="ARBA" id="ARBA00022917"/>
    </source>
</evidence>
<dbReference type="RefSeq" id="WP_072763404.1">
    <property type="nucleotide sequence ID" value="NZ_FQYX01000004.1"/>
</dbReference>
<comment type="function">
    <text evidence="8">Catalyzes the attachment of glycine to tRNA(Gly).</text>
</comment>
<dbReference type="OrthoDB" id="9760853at2"/>
<dbReference type="InterPro" id="IPR004154">
    <property type="entry name" value="Anticodon-bd"/>
</dbReference>
<name>A0A1M6D740_9FLAO</name>
<comment type="similarity">
    <text evidence="1 8">Belongs to the class-II aminoacyl-tRNA synthetase family.</text>
</comment>
<feature type="binding site" evidence="8">
    <location>
        <position position="218"/>
    </location>
    <ligand>
        <name>substrate</name>
    </ligand>
</feature>
<dbReference type="NCBIfam" id="NF003211">
    <property type="entry name" value="PRK04173.1"/>
    <property type="match status" value="1"/>
</dbReference>
<dbReference type="InterPro" id="IPR002314">
    <property type="entry name" value="aa-tRNA-synt_IIb"/>
</dbReference>
<keyword evidence="3 8" id="KW-0436">Ligase</keyword>
<feature type="binding site" evidence="8">
    <location>
        <begin position="265"/>
        <end position="269"/>
    </location>
    <ligand>
        <name>substrate</name>
    </ligand>
</feature>
<dbReference type="InterPro" id="IPR045864">
    <property type="entry name" value="aa-tRNA-synth_II/BPL/LPL"/>
</dbReference>
<dbReference type="PRINTS" id="PR01043">
    <property type="entry name" value="TRNASYNTHGLY"/>
</dbReference>
<dbReference type="GO" id="GO:0015966">
    <property type="term" value="P:diadenosine tetraphosphate biosynthetic process"/>
    <property type="evidence" value="ECO:0007669"/>
    <property type="project" value="UniProtKB-ARBA"/>
</dbReference>
<dbReference type="Pfam" id="PF03129">
    <property type="entry name" value="HGTP_anticodon"/>
    <property type="match status" value="1"/>
</dbReference>
<dbReference type="EMBL" id="FQYX01000004">
    <property type="protein sequence ID" value="SHI69020.1"/>
    <property type="molecule type" value="Genomic_DNA"/>
</dbReference>
<evidence type="ECO:0000256" key="5">
    <source>
        <dbReference type="ARBA" id="ARBA00022840"/>
    </source>
</evidence>
<feature type="binding site" evidence="8">
    <location>
        <begin position="332"/>
        <end position="333"/>
    </location>
    <ligand>
        <name>ATP</name>
        <dbReference type="ChEBI" id="CHEBI:30616"/>
    </ligand>
</feature>
<dbReference type="PANTHER" id="PTHR10745">
    <property type="entry name" value="GLYCYL-TRNA SYNTHETASE/DNA POLYMERASE SUBUNIT GAMMA-2"/>
    <property type="match status" value="1"/>
</dbReference>
<dbReference type="PROSITE" id="PS50862">
    <property type="entry name" value="AA_TRNA_LIGASE_II"/>
    <property type="match status" value="1"/>
</dbReference>
<proteinExistence type="inferred from homology"/>
<dbReference type="GO" id="GO:0005737">
    <property type="term" value="C:cytoplasm"/>
    <property type="evidence" value="ECO:0007669"/>
    <property type="project" value="UniProtKB-SubCell"/>
</dbReference>